<name>A0A8J5TTU2_FUSOX</name>
<dbReference type="Proteomes" id="UP000694050">
    <property type="component" value="Unassembled WGS sequence"/>
</dbReference>
<feature type="chain" id="PRO_5035290494" evidence="1">
    <location>
        <begin position="22"/>
        <end position="119"/>
    </location>
</feature>
<proteinExistence type="predicted"/>
<dbReference type="AlphaFoldDB" id="A0A8J5TTU2"/>
<keyword evidence="1" id="KW-0732">Signal</keyword>
<comment type="caution">
    <text evidence="2">The sequence shown here is derived from an EMBL/GenBank/DDBJ whole genome shotgun (WGS) entry which is preliminary data.</text>
</comment>
<evidence type="ECO:0000256" key="1">
    <source>
        <dbReference type="SAM" id="SignalP"/>
    </source>
</evidence>
<gene>
    <name evidence="2" type="ORF">Forpe1208_v010590</name>
</gene>
<evidence type="ECO:0000313" key="3">
    <source>
        <dbReference type="Proteomes" id="UP000694050"/>
    </source>
</evidence>
<accession>A0A8J5TTU2</accession>
<protein>
    <submittedName>
        <fullName evidence="2">Uncharacterized protein</fullName>
    </submittedName>
</protein>
<reference evidence="2" key="1">
    <citation type="submission" date="2021-04" db="EMBL/GenBank/DDBJ databases">
        <title>First draft genome resource for Brassicaceae pathogens Fusarium oxysporum f. sp. raphani and Fusarium oxysporum f. sp. rapae.</title>
        <authorList>
            <person name="Asai S."/>
        </authorList>
    </citation>
    <scope>NUCLEOTIDE SEQUENCE</scope>
    <source>
        <strain evidence="2">Tf1208</strain>
    </source>
</reference>
<evidence type="ECO:0000313" key="2">
    <source>
        <dbReference type="EMBL" id="KAG7411018.1"/>
    </source>
</evidence>
<feature type="signal peptide" evidence="1">
    <location>
        <begin position="1"/>
        <end position="21"/>
    </location>
</feature>
<dbReference type="EMBL" id="JAELUQ010000007">
    <property type="protein sequence ID" value="KAG7411018.1"/>
    <property type="molecule type" value="Genomic_DNA"/>
</dbReference>
<organism evidence="2 3">
    <name type="scientific">Fusarium oxysporum f. sp. rapae</name>
    <dbReference type="NCBI Taxonomy" id="485398"/>
    <lineage>
        <taxon>Eukaryota</taxon>
        <taxon>Fungi</taxon>
        <taxon>Dikarya</taxon>
        <taxon>Ascomycota</taxon>
        <taxon>Pezizomycotina</taxon>
        <taxon>Sordariomycetes</taxon>
        <taxon>Hypocreomycetidae</taxon>
        <taxon>Hypocreales</taxon>
        <taxon>Nectriaceae</taxon>
        <taxon>Fusarium</taxon>
        <taxon>Fusarium oxysporum species complex</taxon>
    </lineage>
</organism>
<sequence>MKTKPCSCLIIIPSYWFLTDAGEEGQELNPDVERIFIESVLTARAFESIAAVTFCNAGRLSSVNRPILGTLGEIEIGKDKVEIVEVNLDILRIAEDNYKIRKDIKGEGWYYKYDMNKRA</sequence>